<dbReference type="EMBL" id="UGTB01000004">
    <property type="protein sequence ID" value="SUB61037.1"/>
    <property type="molecule type" value="Genomic_DNA"/>
</dbReference>
<evidence type="ECO:0000313" key="1">
    <source>
        <dbReference type="EMBL" id="SUB61037.1"/>
    </source>
</evidence>
<dbReference type="Proteomes" id="UP000255101">
    <property type="component" value="Unassembled WGS sequence"/>
</dbReference>
<name>A0A379CHB3_9FIRM</name>
<organism evidence="1 2">
    <name type="scientific">Peptostreptococcus anaerobius</name>
    <dbReference type="NCBI Taxonomy" id="1261"/>
    <lineage>
        <taxon>Bacteria</taxon>
        <taxon>Bacillati</taxon>
        <taxon>Bacillota</taxon>
        <taxon>Clostridia</taxon>
        <taxon>Peptostreptococcales</taxon>
        <taxon>Peptostreptococcaceae</taxon>
        <taxon>Peptostreptococcus</taxon>
    </lineage>
</organism>
<proteinExistence type="predicted"/>
<dbReference type="RefSeq" id="WP_002845620.1">
    <property type="nucleotide sequence ID" value="NZ_FOVA01000002.1"/>
</dbReference>
<reference evidence="1 2" key="1">
    <citation type="submission" date="2018-06" db="EMBL/GenBank/DDBJ databases">
        <authorList>
            <consortium name="Pathogen Informatics"/>
            <person name="Doyle S."/>
        </authorList>
    </citation>
    <scope>NUCLEOTIDE SEQUENCE [LARGE SCALE GENOMIC DNA]</scope>
    <source>
        <strain evidence="1 2">NCTC11460</strain>
    </source>
</reference>
<gene>
    <name evidence="1" type="ORF">NCTC11460_00954</name>
</gene>
<sequence>MKLTGVDSLIKKLEVDIDKKTENLLKKTGAYILKDVKMNTPVDTGRLKRSWKMNRELHQVTIYNNTKYAKHVEYGHRTRGSAKNLRYSPQTRTFSSNARRVVPGRHMLRNSVKRGKLFLSKEMAEIKIFGGD</sequence>
<evidence type="ECO:0000313" key="2">
    <source>
        <dbReference type="Proteomes" id="UP000255101"/>
    </source>
</evidence>
<dbReference type="AlphaFoldDB" id="A0A379CHB3"/>
<protein>
    <submittedName>
        <fullName evidence="1">Phage protein, HK97 gp10 family</fullName>
    </submittedName>
</protein>
<dbReference type="InterPro" id="IPR010064">
    <property type="entry name" value="HK97-gp10_tail"/>
</dbReference>
<dbReference type="Pfam" id="PF04883">
    <property type="entry name" value="HK97-gp10_like"/>
    <property type="match status" value="1"/>
</dbReference>
<accession>A0A379CHB3</accession>